<accession>A0A6J4J1R6</accession>
<evidence type="ECO:0000259" key="1">
    <source>
        <dbReference type="Pfam" id="PF08239"/>
    </source>
</evidence>
<dbReference type="Gene3D" id="2.30.30.40">
    <property type="entry name" value="SH3 Domains"/>
    <property type="match status" value="1"/>
</dbReference>
<evidence type="ECO:0000313" key="2">
    <source>
        <dbReference type="EMBL" id="CAA9265498.1"/>
    </source>
</evidence>
<name>A0A6J4J1R6_9PROT</name>
<dbReference type="InterPro" id="IPR003646">
    <property type="entry name" value="SH3-like_bac-type"/>
</dbReference>
<sequence length="264" mass="26734">MAHPAPSAVTTRPRFRALRLLGLALGVAGLAWAGVKVWQAQPAVQVSAQAAKVAAGPEPVEESAFRALRGRVREPGAATFQEVRVYAFGPPGERAVCGRVLVPRETPAGGADFVVRVILPGGGRTGGAPLPVVEEGPNLPRATANARRRYCRNADDPRTPQGLPDASAISATATMPADVQASGGNAAGGLAQGGGAAVVLRRVAVGGGTAVNLRSGPGAGAAVIAVLPRGQVLDVFERAAGGWLRVGVGEPWGWAHSSLLIEGP</sequence>
<reference evidence="2" key="1">
    <citation type="submission" date="2020-02" db="EMBL/GenBank/DDBJ databases">
        <authorList>
            <person name="Meier V. D."/>
        </authorList>
    </citation>
    <scope>NUCLEOTIDE SEQUENCE</scope>
    <source>
        <strain evidence="2">AVDCRST_MAG08</strain>
    </source>
</reference>
<organism evidence="2">
    <name type="scientific">uncultured Acetobacteraceae bacterium</name>
    <dbReference type="NCBI Taxonomy" id="169975"/>
    <lineage>
        <taxon>Bacteria</taxon>
        <taxon>Pseudomonadati</taxon>
        <taxon>Pseudomonadota</taxon>
        <taxon>Alphaproteobacteria</taxon>
        <taxon>Acetobacterales</taxon>
        <taxon>Acetobacteraceae</taxon>
        <taxon>environmental samples</taxon>
    </lineage>
</organism>
<protein>
    <recommendedName>
        <fullName evidence="1">SH3b domain-containing protein</fullName>
    </recommendedName>
</protein>
<dbReference type="AlphaFoldDB" id="A0A6J4J1R6"/>
<gene>
    <name evidence="2" type="ORF">AVDCRST_MAG08-2978</name>
</gene>
<dbReference type="Pfam" id="PF08239">
    <property type="entry name" value="SH3_3"/>
    <property type="match status" value="1"/>
</dbReference>
<proteinExistence type="predicted"/>
<feature type="domain" description="SH3b" evidence="1">
    <location>
        <begin position="210"/>
        <end position="260"/>
    </location>
</feature>
<dbReference type="EMBL" id="CADCTG010000214">
    <property type="protein sequence ID" value="CAA9265498.1"/>
    <property type="molecule type" value="Genomic_DNA"/>
</dbReference>